<evidence type="ECO:0000313" key="3">
    <source>
        <dbReference type="EMBL" id="KAG0489188.1"/>
    </source>
</evidence>
<dbReference type="GO" id="GO:0006974">
    <property type="term" value="P:DNA damage response"/>
    <property type="evidence" value="ECO:0007669"/>
    <property type="project" value="InterPro"/>
</dbReference>
<dbReference type="Proteomes" id="UP000636800">
    <property type="component" value="Chromosome 3"/>
</dbReference>
<protein>
    <recommendedName>
        <fullName evidence="2">SprT-like domain-containing protein</fullName>
    </recommendedName>
</protein>
<dbReference type="GO" id="GO:0005634">
    <property type="term" value="C:nucleus"/>
    <property type="evidence" value="ECO:0007669"/>
    <property type="project" value="TreeGrafter"/>
</dbReference>
<evidence type="ECO:0000256" key="1">
    <source>
        <dbReference type="SAM" id="MobiDB-lite"/>
    </source>
</evidence>
<dbReference type="PANTHER" id="PTHR21220">
    <property type="entry name" value="DNA-DEPENDENT METALLOPROTEASE SPRTN"/>
    <property type="match status" value="1"/>
</dbReference>
<dbReference type="InterPro" id="IPR006640">
    <property type="entry name" value="SprT-like_domain"/>
</dbReference>
<comment type="caution">
    <text evidence="3">The sequence shown here is derived from an EMBL/GenBank/DDBJ whole genome shotgun (WGS) entry which is preliminary data.</text>
</comment>
<dbReference type="InterPro" id="IPR044245">
    <property type="entry name" value="Spartan"/>
</dbReference>
<dbReference type="GO" id="GO:0004222">
    <property type="term" value="F:metalloendopeptidase activity"/>
    <property type="evidence" value="ECO:0007669"/>
    <property type="project" value="InterPro"/>
</dbReference>
<dbReference type="Pfam" id="PF10263">
    <property type="entry name" value="SprT-like"/>
    <property type="match status" value="1"/>
</dbReference>
<evidence type="ECO:0000259" key="2">
    <source>
        <dbReference type="SMART" id="SM00731"/>
    </source>
</evidence>
<proteinExistence type="predicted"/>
<feature type="region of interest" description="Disordered" evidence="1">
    <location>
        <begin position="206"/>
        <end position="225"/>
    </location>
</feature>
<name>A0A835V994_VANPL</name>
<dbReference type="PANTHER" id="PTHR21220:SF0">
    <property type="entry name" value="DNA-DEPENDENT METALLOPROTEASE SPRTN"/>
    <property type="match status" value="1"/>
</dbReference>
<organism evidence="3 4">
    <name type="scientific">Vanilla planifolia</name>
    <name type="common">Vanilla</name>
    <dbReference type="NCBI Taxonomy" id="51239"/>
    <lineage>
        <taxon>Eukaryota</taxon>
        <taxon>Viridiplantae</taxon>
        <taxon>Streptophyta</taxon>
        <taxon>Embryophyta</taxon>
        <taxon>Tracheophyta</taxon>
        <taxon>Spermatophyta</taxon>
        <taxon>Magnoliopsida</taxon>
        <taxon>Liliopsida</taxon>
        <taxon>Asparagales</taxon>
        <taxon>Orchidaceae</taxon>
        <taxon>Vanilloideae</taxon>
        <taxon>Vanilleae</taxon>
        <taxon>Vanilla</taxon>
    </lineage>
</organism>
<sequence>MAERRPDVHELFLYYNSLYFDEALGTCIVSWVPRMNRIVATCDCTEAGLCEIKLSETLLKSCSSADLKNTLLHEMIHAFLWIKKKNNNHSDHGPNFLALASSINSNWKDDVERPSDGYKITMHHGFQSKTDNNDNQQWMRASNGDLIKRGTGREPLPYDCIEDYDYNGNCGNMSCESNRHKKLCFGRDAKLSNFSKFENKGQVVEVSQDNQDEKHKGLSSSTRQARKKLFPVNEVNDNCITKRKKILTRSFQSVGDTAITMSKKTFCGDCSSYNQSIALDSRSGSLFTMLNFPKQQRSLSTQKWNICNTEDDKFLEHGREITLAMPLFGVYTDEESEDDPEPLINKRSQRRMKLNNEDVRNDAKEQTGFASCEVIFLD</sequence>
<accession>A0A835V994</accession>
<evidence type="ECO:0000313" key="4">
    <source>
        <dbReference type="Proteomes" id="UP000636800"/>
    </source>
</evidence>
<keyword evidence="4" id="KW-1185">Reference proteome</keyword>
<dbReference type="EMBL" id="JADCNL010000003">
    <property type="protein sequence ID" value="KAG0489188.1"/>
    <property type="molecule type" value="Genomic_DNA"/>
</dbReference>
<gene>
    <name evidence="3" type="ORF">HPP92_007999</name>
</gene>
<reference evidence="3 4" key="1">
    <citation type="journal article" date="2020" name="Nat. Food">
        <title>A phased Vanilla planifolia genome enables genetic improvement of flavour and production.</title>
        <authorList>
            <person name="Hasing T."/>
            <person name="Tang H."/>
            <person name="Brym M."/>
            <person name="Khazi F."/>
            <person name="Huang T."/>
            <person name="Chambers A.H."/>
        </authorList>
    </citation>
    <scope>NUCLEOTIDE SEQUENCE [LARGE SCALE GENOMIC DNA]</scope>
    <source>
        <tissue evidence="3">Leaf</tissue>
    </source>
</reference>
<dbReference type="GO" id="GO:0031593">
    <property type="term" value="F:polyubiquitin modification-dependent protein binding"/>
    <property type="evidence" value="ECO:0007669"/>
    <property type="project" value="TreeGrafter"/>
</dbReference>
<dbReference type="SMART" id="SM00731">
    <property type="entry name" value="SprT"/>
    <property type="match status" value="1"/>
</dbReference>
<dbReference type="AlphaFoldDB" id="A0A835V994"/>
<dbReference type="GO" id="GO:0003697">
    <property type="term" value="F:single-stranded DNA binding"/>
    <property type="evidence" value="ECO:0007669"/>
    <property type="project" value="InterPro"/>
</dbReference>
<dbReference type="OrthoDB" id="127285at2759"/>
<feature type="domain" description="SprT-like" evidence="2">
    <location>
        <begin position="6"/>
        <end position="149"/>
    </location>
</feature>